<dbReference type="Proteomes" id="UP000773614">
    <property type="component" value="Unassembled WGS sequence"/>
</dbReference>
<feature type="binding site" evidence="5">
    <location>
        <position position="92"/>
    </location>
    <ligand>
        <name>AMP</name>
        <dbReference type="ChEBI" id="CHEBI:456215"/>
    </ligand>
</feature>
<reference evidence="9" key="1">
    <citation type="submission" date="2019-03" db="EMBL/GenBank/DDBJ databases">
        <title>Afifella sp. nov., isolated from activated sludge.</title>
        <authorList>
            <person name="Li Q."/>
            <person name="Liu Y."/>
        </authorList>
    </citation>
    <scope>NUCLEOTIDE SEQUENCE</scope>
    <source>
        <strain evidence="9">L72</strain>
    </source>
</reference>
<comment type="caution">
    <text evidence="5">Lacks conserved residue(s) required for the propagation of feature annotation.</text>
</comment>
<feature type="binding site" evidence="5">
    <location>
        <position position="200"/>
    </location>
    <ligand>
        <name>ATP</name>
        <dbReference type="ChEBI" id="CHEBI:30616"/>
    </ligand>
</feature>
<dbReference type="HAMAP" id="MF_00235">
    <property type="entry name" value="Adenylate_kinase_Adk"/>
    <property type="match status" value="1"/>
</dbReference>
<feature type="binding site" evidence="5">
    <location>
        <position position="153"/>
    </location>
    <ligand>
        <name>Zn(2+)</name>
        <dbReference type="ChEBI" id="CHEBI:29105"/>
        <note>structural</note>
    </ligand>
</feature>
<dbReference type="PRINTS" id="PR00094">
    <property type="entry name" value="ADENYLTKNASE"/>
</dbReference>
<sequence length="228" mass="24554">MRLIVLGPPGAGKGTQAQRLVDRHGLVQLSTGDMLRAAVASGTPVGREAKAIMEAGRLVPDSVVVGIIAERLEKPDVRNGFILDGFPRTLAQADALEALLAGKGTPLDAVILLEVQDEVLVDRVAGRYSCANCGEGYHDAFKRPAQEGVCDKCGSTEFKRRPDDNPDTMRQRLQAYYKETAPLIGYYYAKGKLKVVDGMAAIDDVTRQIESVLDALEDRSEVLSARGG</sequence>
<dbReference type="NCBIfam" id="NF011105">
    <property type="entry name" value="PRK14532.1"/>
    <property type="match status" value="1"/>
</dbReference>
<keyword evidence="5" id="KW-0479">Metal-binding</keyword>
<keyword evidence="3 5" id="KW-0547">Nucleotide-binding</keyword>
<keyword evidence="10" id="KW-1185">Reference proteome</keyword>
<dbReference type="GO" id="GO:0044209">
    <property type="term" value="P:AMP salvage"/>
    <property type="evidence" value="ECO:0007669"/>
    <property type="project" value="UniProtKB-UniRule"/>
</dbReference>
<comment type="similarity">
    <text evidence="5 6">Belongs to the adenylate kinase family.</text>
</comment>
<keyword evidence="2 5" id="KW-0545">Nucleotide biosynthesis</keyword>
<organism evidence="9 10">
    <name type="scientific">Propylenella binzhouense</name>
    <dbReference type="NCBI Taxonomy" id="2555902"/>
    <lineage>
        <taxon>Bacteria</taxon>
        <taxon>Pseudomonadati</taxon>
        <taxon>Pseudomonadota</taxon>
        <taxon>Alphaproteobacteria</taxon>
        <taxon>Hyphomicrobiales</taxon>
        <taxon>Propylenellaceae</taxon>
        <taxon>Propylenella</taxon>
    </lineage>
</organism>
<feature type="domain" description="Adenylate kinase active site lid" evidence="8">
    <location>
        <begin position="127"/>
        <end position="163"/>
    </location>
</feature>
<dbReference type="RefSeq" id="WP_161138998.1">
    <property type="nucleotide sequence ID" value="NZ_SPKJ01000005.1"/>
</dbReference>
<dbReference type="GO" id="GO:0005524">
    <property type="term" value="F:ATP binding"/>
    <property type="evidence" value="ECO:0007669"/>
    <property type="project" value="UniProtKB-UniRule"/>
</dbReference>
<comment type="pathway">
    <text evidence="5">Purine metabolism; AMP biosynthesis via salvage pathway; AMP from ADP: step 1/1.</text>
</comment>
<dbReference type="NCBIfam" id="NF001380">
    <property type="entry name" value="PRK00279.1-2"/>
    <property type="match status" value="1"/>
</dbReference>
<keyword evidence="5" id="KW-0862">Zinc</keyword>
<dbReference type="EMBL" id="SPKJ01000005">
    <property type="protein sequence ID" value="MYZ46649.1"/>
    <property type="molecule type" value="Genomic_DNA"/>
</dbReference>
<evidence type="ECO:0000256" key="5">
    <source>
        <dbReference type="HAMAP-Rule" id="MF_00235"/>
    </source>
</evidence>
<dbReference type="GO" id="GO:0008270">
    <property type="term" value="F:zinc ion binding"/>
    <property type="evidence" value="ECO:0007669"/>
    <property type="project" value="UniProtKB-UniRule"/>
</dbReference>
<dbReference type="InterPro" id="IPR033690">
    <property type="entry name" value="Adenylat_kinase_CS"/>
</dbReference>
<feature type="binding site" evidence="5">
    <location>
        <position position="161"/>
    </location>
    <ligand>
        <name>AMP</name>
        <dbReference type="ChEBI" id="CHEBI:456215"/>
    </ligand>
</feature>
<keyword evidence="5 7" id="KW-0067">ATP-binding</keyword>
<keyword evidence="5" id="KW-0963">Cytoplasm</keyword>
<comment type="domain">
    <text evidence="5">Consists of three domains, a large central CORE domain and two small peripheral domains, NMPbind and LID, which undergo movements during catalysis. The LID domain closes over the site of phosphoryl transfer upon ATP binding. Assembling and dissambling the active center during each catalytic cycle provides an effective means to prevent ATP hydrolysis. Some bacteria have evolved a zinc-coordinating structure that stabilizes the LID domain.</text>
</comment>
<feature type="binding site" evidence="5">
    <location>
        <position position="150"/>
    </location>
    <ligand>
        <name>Zn(2+)</name>
        <dbReference type="ChEBI" id="CHEBI:29105"/>
        <note>structural</note>
    </ligand>
</feature>
<feature type="binding site" evidence="5">
    <location>
        <begin position="10"/>
        <end position="15"/>
    </location>
    <ligand>
        <name>ATP</name>
        <dbReference type="ChEBI" id="CHEBI:30616"/>
    </ligand>
</feature>
<accession>A0A964T2D4</accession>
<evidence type="ECO:0000256" key="4">
    <source>
        <dbReference type="ARBA" id="ARBA00022777"/>
    </source>
</evidence>
<dbReference type="OrthoDB" id="9805030at2"/>
<evidence type="ECO:0000256" key="6">
    <source>
        <dbReference type="RuleBase" id="RU003330"/>
    </source>
</evidence>
<dbReference type="GO" id="GO:0005737">
    <property type="term" value="C:cytoplasm"/>
    <property type="evidence" value="ECO:0007669"/>
    <property type="project" value="UniProtKB-SubCell"/>
</dbReference>
<keyword evidence="1 5" id="KW-0808">Transferase</keyword>
<dbReference type="GO" id="GO:0004017">
    <property type="term" value="F:AMP kinase activity"/>
    <property type="evidence" value="ECO:0007669"/>
    <property type="project" value="UniProtKB-UniRule"/>
</dbReference>
<comment type="caution">
    <text evidence="9">The sequence shown here is derived from an EMBL/GenBank/DDBJ whole genome shotgun (WGS) entry which is preliminary data.</text>
</comment>
<feature type="binding site" evidence="5">
    <location>
        <begin position="85"/>
        <end position="88"/>
    </location>
    <ligand>
        <name>AMP</name>
        <dbReference type="ChEBI" id="CHEBI:456215"/>
    </ligand>
</feature>
<feature type="region of interest" description="NMP" evidence="5">
    <location>
        <begin position="30"/>
        <end position="59"/>
    </location>
</feature>
<comment type="subunit">
    <text evidence="5 7">Monomer.</text>
</comment>
<dbReference type="NCBIfam" id="TIGR01351">
    <property type="entry name" value="adk"/>
    <property type="match status" value="1"/>
</dbReference>
<dbReference type="PANTHER" id="PTHR23359">
    <property type="entry name" value="NUCLEOTIDE KINASE"/>
    <property type="match status" value="1"/>
</dbReference>
<dbReference type="CDD" id="cd01428">
    <property type="entry name" value="ADK"/>
    <property type="match status" value="1"/>
</dbReference>
<dbReference type="AlphaFoldDB" id="A0A964T2D4"/>
<evidence type="ECO:0000313" key="9">
    <source>
        <dbReference type="EMBL" id="MYZ46649.1"/>
    </source>
</evidence>
<dbReference type="InterPro" id="IPR027417">
    <property type="entry name" value="P-loop_NTPase"/>
</dbReference>
<feature type="binding site" evidence="5">
    <location>
        <position position="127"/>
    </location>
    <ligand>
        <name>ATP</name>
        <dbReference type="ChEBI" id="CHEBI:30616"/>
    </ligand>
</feature>
<dbReference type="Pfam" id="PF00406">
    <property type="entry name" value="ADK"/>
    <property type="match status" value="1"/>
</dbReference>
<dbReference type="SUPFAM" id="SSF52540">
    <property type="entry name" value="P-loop containing nucleoside triphosphate hydrolases"/>
    <property type="match status" value="1"/>
</dbReference>
<proteinExistence type="inferred from homology"/>
<evidence type="ECO:0000256" key="1">
    <source>
        <dbReference type="ARBA" id="ARBA00022679"/>
    </source>
</evidence>
<gene>
    <name evidence="5" type="primary">adk</name>
    <name evidence="9" type="ORF">E4O86_02810</name>
</gene>
<feature type="binding site" evidence="5">
    <location>
        <position position="133"/>
    </location>
    <ligand>
        <name>Zn(2+)</name>
        <dbReference type="ChEBI" id="CHEBI:29105"/>
        <note>structural</note>
    </ligand>
</feature>
<feature type="binding site" evidence="5">
    <location>
        <begin position="57"/>
        <end position="59"/>
    </location>
    <ligand>
        <name>AMP</name>
        <dbReference type="ChEBI" id="CHEBI:456215"/>
    </ligand>
</feature>
<feature type="binding site" evidence="5">
    <location>
        <position position="36"/>
    </location>
    <ligand>
        <name>AMP</name>
        <dbReference type="ChEBI" id="CHEBI:456215"/>
    </ligand>
</feature>
<dbReference type="PROSITE" id="PS00113">
    <property type="entry name" value="ADENYLATE_KINASE"/>
    <property type="match status" value="1"/>
</dbReference>
<comment type="catalytic activity">
    <reaction evidence="5 7">
        <text>AMP + ATP = 2 ADP</text>
        <dbReference type="Rhea" id="RHEA:12973"/>
        <dbReference type="ChEBI" id="CHEBI:30616"/>
        <dbReference type="ChEBI" id="CHEBI:456215"/>
        <dbReference type="ChEBI" id="CHEBI:456216"/>
        <dbReference type="EC" id="2.7.4.3"/>
    </reaction>
</comment>
<evidence type="ECO:0000259" key="8">
    <source>
        <dbReference type="Pfam" id="PF05191"/>
    </source>
</evidence>
<feature type="binding site" evidence="5">
    <location>
        <position position="31"/>
    </location>
    <ligand>
        <name>AMP</name>
        <dbReference type="ChEBI" id="CHEBI:456215"/>
    </ligand>
</feature>
<dbReference type="InterPro" id="IPR007862">
    <property type="entry name" value="Adenylate_kinase_lid-dom"/>
</dbReference>
<dbReference type="NCBIfam" id="NF001381">
    <property type="entry name" value="PRK00279.1-3"/>
    <property type="match status" value="1"/>
</dbReference>
<keyword evidence="4 5" id="KW-0418">Kinase</keyword>
<evidence type="ECO:0000256" key="3">
    <source>
        <dbReference type="ARBA" id="ARBA00022741"/>
    </source>
</evidence>
<evidence type="ECO:0000256" key="2">
    <source>
        <dbReference type="ARBA" id="ARBA00022727"/>
    </source>
</evidence>
<dbReference type="EC" id="2.7.4.3" evidence="5 7"/>
<dbReference type="Gene3D" id="3.40.50.300">
    <property type="entry name" value="P-loop containing nucleotide triphosphate hydrolases"/>
    <property type="match status" value="1"/>
</dbReference>
<comment type="subcellular location">
    <subcellularLocation>
        <location evidence="5 7">Cytoplasm</location>
    </subcellularLocation>
</comment>
<protein>
    <recommendedName>
        <fullName evidence="5 7">Adenylate kinase</fullName>
        <shortName evidence="5">AK</shortName>
        <ecNumber evidence="5 7">2.7.4.3</ecNumber>
    </recommendedName>
    <alternativeName>
        <fullName evidence="5">ATP-AMP transphosphorylase</fullName>
    </alternativeName>
    <alternativeName>
        <fullName evidence="5">ATP:AMP phosphotransferase</fullName>
    </alternativeName>
    <alternativeName>
        <fullName evidence="5">Adenylate monophosphate kinase</fullName>
    </alternativeName>
</protein>
<dbReference type="InterPro" id="IPR006259">
    <property type="entry name" value="Adenyl_kin_sub"/>
</dbReference>
<dbReference type="InterPro" id="IPR000850">
    <property type="entry name" value="Adenylat/UMP-CMP_kin"/>
</dbReference>
<feature type="binding site" evidence="5">
    <location>
        <position position="172"/>
    </location>
    <ligand>
        <name>AMP</name>
        <dbReference type="ChEBI" id="CHEBI:456215"/>
    </ligand>
</feature>
<dbReference type="Pfam" id="PF05191">
    <property type="entry name" value="ADK_lid"/>
    <property type="match status" value="1"/>
</dbReference>
<comment type="function">
    <text evidence="5">Catalyzes the reversible transfer of the terminal phosphate group between ATP and AMP. Plays an important role in cellular energy homeostasis and in adenine nucleotide metabolism.</text>
</comment>
<dbReference type="NCBIfam" id="NF011100">
    <property type="entry name" value="PRK14527.1"/>
    <property type="match status" value="1"/>
</dbReference>
<name>A0A964T2D4_9HYPH</name>
<evidence type="ECO:0000313" key="10">
    <source>
        <dbReference type="Proteomes" id="UP000773614"/>
    </source>
</evidence>
<dbReference type="FunFam" id="3.40.50.300:FF:000106">
    <property type="entry name" value="Adenylate kinase mitochondrial"/>
    <property type="match status" value="1"/>
</dbReference>
<feature type="binding site" evidence="5">
    <location>
        <position position="130"/>
    </location>
    <ligand>
        <name>Zn(2+)</name>
        <dbReference type="ChEBI" id="CHEBI:29105"/>
        <note>structural</note>
    </ligand>
</feature>
<evidence type="ECO:0000256" key="7">
    <source>
        <dbReference type="RuleBase" id="RU003331"/>
    </source>
</evidence>